<dbReference type="OrthoDB" id="5969911at2"/>
<dbReference type="EMBL" id="CP011546">
    <property type="protein sequence ID" value="AKK11944.1"/>
    <property type="molecule type" value="Genomic_DNA"/>
</dbReference>
<dbReference type="GO" id="GO:0016787">
    <property type="term" value="F:hydrolase activity"/>
    <property type="evidence" value="ECO:0007669"/>
    <property type="project" value="UniProtKB-KW"/>
</dbReference>
<proteinExistence type="predicted"/>
<name>A0A0G3HF62_9CORY</name>
<dbReference type="AlphaFoldDB" id="A0A0G3HF62"/>
<keyword evidence="2" id="KW-0378">Hydrolase</keyword>
<feature type="domain" description="DUF1023" evidence="1">
    <location>
        <begin position="184"/>
        <end position="334"/>
    </location>
</feature>
<dbReference type="PATRIC" id="fig|1072256.5.peg.1947"/>
<evidence type="ECO:0000313" key="3">
    <source>
        <dbReference type="Proteomes" id="UP000035548"/>
    </source>
</evidence>
<organism evidence="2 3">
    <name type="scientific">Corynebacterium uterequi</name>
    <dbReference type="NCBI Taxonomy" id="1072256"/>
    <lineage>
        <taxon>Bacteria</taxon>
        <taxon>Bacillati</taxon>
        <taxon>Actinomycetota</taxon>
        <taxon>Actinomycetes</taxon>
        <taxon>Mycobacteriales</taxon>
        <taxon>Corynebacteriaceae</taxon>
        <taxon>Corynebacterium</taxon>
    </lineage>
</organism>
<dbReference type="InterPro" id="IPR029058">
    <property type="entry name" value="AB_hydrolase_fold"/>
</dbReference>
<accession>A0A0G3HF62</accession>
<reference evidence="3" key="2">
    <citation type="submission" date="2015-05" db="EMBL/GenBank/DDBJ databases">
        <title>Complete genome sequence of Corynebacterium uterequi DSM 45634, isolated from the uterus of a maiden mare.</title>
        <authorList>
            <person name="Ruckert C."/>
            <person name="Albersmeier A."/>
            <person name="Winkler A."/>
            <person name="Tauch A."/>
        </authorList>
    </citation>
    <scope>NUCLEOTIDE SEQUENCE [LARGE SCALE GENOMIC DNA]</scope>
    <source>
        <strain evidence="3">DSM 45634</strain>
    </source>
</reference>
<dbReference type="Pfam" id="PF06259">
    <property type="entry name" value="Abhydrolase_8"/>
    <property type="match status" value="1"/>
</dbReference>
<dbReference type="RefSeq" id="WP_052844109.1">
    <property type="nucleotide sequence ID" value="NZ_CP011546.1"/>
</dbReference>
<dbReference type="STRING" id="1072256.CUTER_09880"/>
<evidence type="ECO:0000313" key="2">
    <source>
        <dbReference type="EMBL" id="AKK11944.1"/>
    </source>
</evidence>
<dbReference type="ESTHER" id="9cory-a0a0g3hf62">
    <property type="family name" value="Duf_1023"/>
</dbReference>
<dbReference type="InterPro" id="IPR010427">
    <property type="entry name" value="DUF1023"/>
</dbReference>
<dbReference type="SUPFAM" id="SSF53474">
    <property type="entry name" value="alpha/beta-Hydrolases"/>
    <property type="match status" value="1"/>
</dbReference>
<evidence type="ECO:0000259" key="1">
    <source>
        <dbReference type="Pfam" id="PF06259"/>
    </source>
</evidence>
<dbReference type="Proteomes" id="UP000035548">
    <property type="component" value="Chromosome"/>
</dbReference>
<reference evidence="2 3" key="1">
    <citation type="journal article" date="2015" name="Genome Announc.">
        <title>Virulence Factor Genes Detected in the Complete Genome Sequence of Corynebacterium uterequi DSM 45634, Isolated from the Uterus of a Maiden Mare.</title>
        <authorList>
            <person name="Ruckert C."/>
            <person name="Kriete M."/>
            <person name="Jaenicke S."/>
            <person name="Winkler A."/>
            <person name="Tauch A."/>
        </authorList>
    </citation>
    <scope>NUCLEOTIDE SEQUENCE [LARGE SCALE GENOMIC DNA]</scope>
    <source>
        <strain evidence="2 3">DSM 45634</strain>
    </source>
</reference>
<dbReference type="Gene3D" id="3.40.50.1820">
    <property type="entry name" value="alpha/beta hydrolase"/>
    <property type="match status" value="1"/>
</dbReference>
<protein>
    <submittedName>
        <fullName evidence="2">Alpha/beta hydrolase</fullName>
    </submittedName>
</protein>
<keyword evidence="3" id="KW-1185">Reference proteome</keyword>
<gene>
    <name evidence="2" type="ORF">CUTER_09880</name>
</gene>
<sequence length="393" mass="42735">MSVALDPQQLRAAAEALRLYGAALRRERDAAEEELAAVLIDASGPAIDAFRHTFADHERLLDDLMEQVDRVRDTLEKVIPLADWLTSIIQWLQPIADFDPVAREAARAFAFLGERLDKACADEILRQCTPALGPPRTTLGEQSGATLDDIYAANTVDLSADLAGLLDRHPDLHLLEVYDGGFVGVVGDLESADTVTTFIAGVGSAKPQDWDGHVNKTRDLSHALGPRSAGVVWLGYRAPKTVLWGMQREPAKVGGHELARFQRELADRYPEQRRIVVGHSYGTDVASRAALSGLYADDLVLIGSPGVPAKDVTEFRLYSDAPRVHAVTSEGDAIGLATSRHGGAQGVDPASAEFGALVWDTPYDGDHSDYFYSEEFRAAYRDHLLRREGVGAN</sequence>
<dbReference type="KEGG" id="cut:CUTER_09880"/>